<organism evidence="10">
    <name type="scientific">Puccinia triticina (isolate 1-1 / race 1 (BBBD))</name>
    <name type="common">Brown leaf rust fungus</name>
    <dbReference type="NCBI Taxonomy" id="630390"/>
    <lineage>
        <taxon>Eukaryota</taxon>
        <taxon>Fungi</taxon>
        <taxon>Dikarya</taxon>
        <taxon>Basidiomycota</taxon>
        <taxon>Pucciniomycotina</taxon>
        <taxon>Pucciniomycetes</taxon>
        <taxon>Pucciniales</taxon>
        <taxon>Pucciniaceae</taxon>
        <taxon>Puccinia</taxon>
    </lineage>
</organism>
<accession>A0A180H2A5</accession>
<keyword evidence="3 9" id="KW-0812">Transmembrane</keyword>
<feature type="binding site" evidence="7">
    <location>
        <position position="34"/>
    </location>
    <ligand>
        <name>Ca(2+)</name>
        <dbReference type="ChEBI" id="CHEBI:29108"/>
    </ligand>
</feature>
<evidence type="ECO:0000256" key="3">
    <source>
        <dbReference type="ARBA" id="ARBA00022692"/>
    </source>
</evidence>
<evidence type="ECO:0008006" key="13">
    <source>
        <dbReference type="Google" id="ProtNLM"/>
    </source>
</evidence>
<comment type="cofactor">
    <cofactor evidence="8">
        <name>Zn(2+)</name>
        <dbReference type="ChEBI" id="CHEBI:29105"/>
    </cofactor>
</comment>
<feature type="binding site" evidence="7">
    <location>
        <position position="36"/>
    </location>
    <ligand>
        <name>Ca(2+)</name>
        <dbReference type="ChEBI" id="CHEBI:29108"/>
    </ligand>
</feature>
<comment type="subcellular location">
    <subcellularLocation>
        <location evidence="1">Membrane</location>
        <topology evidence="1">Multi-pass membrane protein</topology>
    </subcellularLocation>
</comment>
<dbReference type="EnsemblFungi" id="PTTG_09170-t43_1">
    <property type="protein sequence ID" value="PTTG_09170-t43_1-p1"/>
    <property type="gene ID" value="PTTG_09170"/>
</dbReference>
<feature type="binding site" evidence="8">
    <location>
        <position position="248"/>
    </location>
    <ligand>
        <name>Zn(2+)</name>
        <dbReference type="ChEBI" id="CHEBI:29105"/>
        <note>catalytic</note>
    </ligand>
</feature>
<reference evidence="11 12" key="3">
    <citation type="journal article" date="2017" name="G3 (Bethesda)">
        <title>Comparative analysis highlights variable genome content of wheat rusts and divergence of the mating loci.</title>
        <authorList>
            <person name="Cuomo C.A."/>
            <person name="Bakkeren G."/>
            <person name="Khalil H.B."/>
            <person name="Panwar V."/>
            <person name="Joly D."/>
            <person name="Linning R."/>
            <person name="Sakthikumar S."/>
            <person name="Song X."/>
            <person name="Adiconis X."/>
            <person name="Fan L."/>
            <person name="Goldberg J.M."/>
            <person name="Levin J.Z."/>
            <person name="Young S."/>
            <person name="Zeng Q."/>
            <person name="Anikster Y."/>
            <person name="Bruce M."/>
            <person name="Wang M."/>
            <person name="Yin C."/>
            <person name="McCallum B."/>
            <person name="Szabo L.J."/>
            <person name="Hulbert S."/>
            <person name="Chen X."/>
            <person name="Fellers J.P."/>
        </authorList>
    </citation>
    <scope>NUCLEOTIDE SEQUENCE</scope>
    <source>
        <strain evidence="12">Isolate 1-1 / race 1 (BBBD)</strain>
        <strain evidence="11">isolate 1-1 / race 1 (BBBD)</strain>
    </source>
</reference>
<feature type="binding site" evidence="7">
    <location>
        <position position="38"/>
    </location>
    <ligand>
        <name>Ca(2+)</name>
        <dbReference type="ChEBI" id="CHEBI:29108"/>
    </ligand>
</feature>
<feature type="transmembrane region" description="Helical" evidence="9">
    <location>
        <begin position="245"/>
        <end position="265"/>
    </location>
</feature>
<dbReference type="STRING" id="630390.A0A180H2A5"/>
<reference evidence="10" key="1">
    <citation type="submission" date="2009-11" db="EMBL/GenBank/DDBJ databases">
        <authorList>
            <consortium name="The Broad Institute Genome Sequencing Platform"/>
            <person name="Ward D."/>
            <person name="Feldgarden M."/>
            <person name="Earl A."/>
            <person name="Young S.K."/>
            <person name="Zeng Q."/>
            <person name="Koehrsen M."/>
            <person name="Alvarado L."/>
            <person name="Berlin A."/>
            <person name="Bochicchio J."/>
            <person name="Borenstein D."/>
            <person name="Chapman S.B."/>
            <person name="Chen Z."/>
            <person name="Engels R."/>
            <person name="Freedman E."/>
            <person name="Gellesch M."/>
            <person name="Goldberg J."/>
            <person name="Griggs A."/>
            <person name="Gujja S."/>
            <person name="Heilman E."/>
            <person name="Heiman D."/>
            <person name="Hepburn T."/>
            <person name="Howarth C."/>
            <person name="Jen D."/>
            <person name="Larson L."/>
            <person name="Lewis B."/>
            <person name="Mehta T."/>
            <person name="Park D."/>
            <person name="Pearson M."/>
            <person name="Roberts A."/>
            <person name="Saif S."/>
            <person name="Shea T."/>
            <person name="Shenoy N."/>
            <person name="Sisk P."/>
            <person name="Stolte C."/>
            <person name="Sykes S."/>
            <person name="Thomson T."/>
            <person name="Walk T."/>
            <person name="White J."/>
            <person name="Yandava C."/>
            <person name="Izard J."/>
            <person name="Baranova O.V."/>
            <person name="Blanton J.M."/>
            <person name="Tanner A.C."/>
            <person name="Dewhirst F.E."/>
            <person name="Haas B."/>
            <person name="Nusbaum C."/>
            <person name="Birren B."/>
        </authorList>
    </citation>
    <scope>NUCLEOTIDE SEQUENCE [LARGE SCALE GENOMIC DNA]</scope>
    <source>
        <strain evidence="10">1-1 BBBD Race 1</strain>
    </source>
</reference>
<evidence type="ECO:0000256" key="1">
    <source>
        <dbReference type="ARBA" id="ARBA00004141"/>
    </source>
</evidence>
<evidence type="ECO:0000313" key="12">
    <source>
        <dbReference type="Proteomes" id="UP000005240"/>
    </source>
</evidence>
<dbReference type="PANTHER" id="PTHR46187">
    <property type="entry name" value="ALKALINE CERAMIDASE 3"/>
    <property type="match status" value="1"/>
</dbReference>
<feature type="transmembrane region" description="Helical" evidence="9">
    <location>
        <begin position="134"/>
        <end position="154"/>
    </location>
</feature>
<dbReference type="VEuPathDB" id="FungiDB:PTTG_09170"/>
<proteinExistence type="inferred from homology"/>
<dbReference type="OrthoDB" id="187171at2759"/>
<keyword evidence="12" id="KW-1185">Reference proteome</keyword>
<evidence type="ECO:0000313" key="10">
    <source>
        <dbReference type="EMBL" id="OAV99135.1"/>
    </source>
</evidence>
<evidence type="ECO:0000256" key="2">
    <source>
        <dbReference type="ARBA" id="ARBA00009780"/>
    </source>
</evidence>
<evidence type="ECO:0000256" key="6">
    <source>
        <dbReference type="ARBA" id="ARBA00023136"/>
    </source>
</evidence>
<feature type="transmembrane region" description="Helical" evidence="9">
    <location>
        <begin position="199"/>
        <end position="218"/>
    </location>
</feature>
<evidence type="ECO:0000313" key="11">
    <source>
        <dbReference type="EnsemblFungi" id="PTTG_09170-t43_1-p1"/>
    </source>
</evidence>
<dbReference type="GO" id="GO:0046872">
    <property type="term" value="F:metal ion binding"/>
    <property type="evidence" value="ECO:0007669"/>
    <property type="project" value="UniProtKB-KW"/>
</dbReference>
<dbReference type="GO" id="GO:0005789">
    <property type="term" value="C:endoplasmic reticulum membrane"/>
    <property type="evidence" value="ECO:0007669"/>
    <property type="project" value="TreeGrafter"/>
</dbReference>
<keyword evidence="7" id="KW-0106">Calcium</keyword>
<dbReference type="GO" id="GO:0046513">
    <property type="term" value="P:ceramide biosynthetic process"/>
    <property type="evidence" value="ECO:0007669"/>
    <property type="project" value="TreeGrafter"/>
</dbReference>
<protein>
    <recommendedName>
        <fullName evidence="13">Alkaline phytoceramidase</fullName>
    </recommendedName>
</protein>
<gene>
    <name evidence="10" type="ORF">PTTG_09170</name>
</gene>
<dbReference type="AlphaFoldDB" id="A0A180H2A5"/>
<evidence type="ECO:0000256" key="5">
    <source>
        <dbReference type="ARBA" id="ARBA00022989"/>
    </source>
</evidence>
<name>A0A180H2A5_PUCT1</name>
<keyword evidence="4" id="KW-0378">Hydrolase</keyword>
<feature type="binding site" evidence="8">
    <location>
        <position position="95"/>
    </location>
    <ligand>
        <name>Zn(2+)</name>
        <dbReference type="ChEBI" id="CHEBI:29105"/>
        <note>catalytic</note>
    </ligand>
</feature>
<keyword evidence="5 9" id="KW-1133">Transmembrane helix</keyword>
<dbReference type="Proteomes" id="UP000005240">
    <property type="component" value="Unassembled WGS sequence"/>
</dbReference>
<dbReference type="GO" id="GO:0046514">
    <property type="term" value="P:ceramide catabolic process"/>
    <property type="evidence" value="ECO:0007669"/>
    <property type="project" value="TreeGrafter"/>
</dbReference>
<evidence type="ECO:0000256" key="9">
    <source>
        <dbReference type="SAM" id="Phobius"/>
    </source>
</evidence>
<comment type="similarity">
    <text evidence="2">Belongs to the alkaline ceramidase family.</text>
</comment>
<reference evidence="10" key="2">
    <citation type="submission" date="2016-05" db="EMBL/GenBank/DDBJ databases">
        <title>Comparative analysis highlights variable genome content of wheat rusts and divergence of the mating loci.</title>
        <authorList>
            <person name="Cuomo C.A."/>
            <person name="Bakkeren G."/>
            <person name="Szabo L."/>
            <person name="Khalil H."/>
            <person name="Joly D."/>
            <person name="Goldberg J."/>
            <person name="Young S."/>
            <person name="Zeng Q."/>
            <person name="Fellers J."/>
        </authorList>
    </citation>
    <scope>NUCLEOTIDE SEQUENCE [LARGE SCALE GENOMIC DNA]</scope>
    <source>
        <strain evidence="10">1-1 BBBD Race 1</strain>
    </source>
</reference>
<feature type="binding site" evidence="8">
    <location>
        <position position="244"/>
    </location>
    <ligand>
        <name>Zn(2+)</name>
        <dbReference type="ChEBI" id="CHEBI:29105"/>
        <note>catalytic</note>
    </ligand>
</feature>
<reference evidence="11" key="4">
    <citation type="submission" date="2025-05" db="UniProtKB">
        <authorList>
            <consortium name="EnsemblFungi"/>
        </authorList>
    </citation>
    <scope>IDENTIFICATION</scope>
    <source>
        <strain evidence="11">isolate 1-1 / race 1 (BBBD)</strain>
    </source>
</reference>
<evidence type="ECO:0000256" key="8">
    <source>
        <dbReference type="PIRSR" id="PIRSR608901-2"/>
    </source>
</evidence>
<feature type="transmembrane region" description="Helical" evidence="9">
    <location>
        <begin position="77"/>
        <end position="98"/>
    </location>
</feature>
<keyword evidence="6 9" id="KW-0472">Membrane</keyword>
<dbReference type="EMBL" id="ADAS02000004">
    <property type="protein sequence ID" value="OAV99135.1"/>
    <property type="molecule type" value="Genomic_DNA"/>
</dbReference>
<dbReference type="GO" id="GO:0016811">
    <property type="term" value="F:hydrolase activity, acting on carbon-nitrogen (but not peptide) bonds, in linear amides"/>
    <property type="evidence" value="ECO:0007669"/>
    <property type="project" value="InterPro"/>
</dbReference>
<evidence type="ECO:0000256" key="7">
    <source>
        <dbReference type="PIRSR" id="PIRSR608901-1"/>
    </source>
</evidence>
<feature type="transmembrane region" description="Helical" evidence="9">
    <location>
        <begin position="44"/>
        <end position="65"/>
    </location>
</feature>
<dbReference type="InterPro" id="IPR008901">
    <property type="entry name" value="ACER"/>
</dbReference>
<feature type="binding site" evidence="7">
    <location>
        <position position="33"/>
    </location>
    <ligand>
        <name>Ca(2+)</name>
        <dbReference type="ChEBI" id="CHEBI:29108"/>
    </ligand>
</feature>
<sequence>MGLSPPEVTTVTRWWSTQPPADGYWGPSTSSIDWCEANYAVTRYIAEFTNTLSNVVFVSLALYGLRKCRDENLPLPLALCQVGIASIGLGSFLFHATLRYEWQLGDELPMIFSSALSAYVVFDTGRASQPRTWLVRCVPFLLCLYSFAVAAVYLRYPNPVFHQVAFGTLQLISTFRSVYTIRTAPEATYREKKNKADIIRFQTAAFFISLTGFLIWNIDNLFCDQLSLLKQYLGVPYSFVVEGHAWWHLAMGAGAYLGTVALQLMSLSLKEGADGVEIKHGGIFGLCPYVARIPTKMQPKLD</sequence>
<keyword evidence="7" id="KW-0479">Metal-binding</keyword>
<evidence type="ECO:0000256" key="4">
    <source>
        <dbReference type="ARBA" id="ARBA00022801"/>
    </source>
</evidence>
<dbReference type="Pfam" id="PF05875">
    <property type="entry name" value="Ceramidase"/>
    <property type="match status" value="1"/>
</dbReference>
<feature type="binding site" evidence="7">
    <location>
        <position position="47"/>
    </location>
    <ligand>
        <name>Ca(2+)</name>
        <dbReference type="ChEBI" id="CHEBI:29108"/>
    </ligand>
</feature>
<keyword evidence="8" id="KW-0862">Zinc</keyword>
<dbReference type="PANTHER" id="PTHR46187:SF3">
    <property type="entry name" value="ALKALINE CERAMIDASE 3"/>
    <property type="match status" value="1"/>
</dbReference>